<proteinExistence type="predicted"/>
<name>A0AAV8QZU2_ENSVE</name>
<dbReference type="EMBL" id="JAQQAF010000005">
    <property type="protein sequence ID" value="KAJ8483903.1"/>
    <property type="molecule type" value="Genomic_DNA"/>
</dbReference>
<evidence type="ECO:0000256" key="1">
    <source>
        <dbReference type="SAM" id="MobiDB-lite"/>
    </source>
</evidence>
<evidence type="ECO:0000313" key="2">
    <source>
        <dbReference type="EMBL" id="KAJ8483903.1"/>
    </source>
</evidence>
<accession>A0AAV8QZU2</accession>
<evidence type="ECO:0000313" key="3">
    <source>
        <dbReference type="Proteomes" id="UP001222027"/>
    </source>
</evidence>
<sequence>MPAAYDGRVFEKDGSVEWHHVDGFLPLSFLTVLELKIVSGMKPKSTEGGNSREKDGGRRNTPQKKRSGLLESCDPKAWLWSAVE</sequence>
<gene>
    <name evidence="2" type="ORF">OPV22_016388</name>
</gene>
<keyword evidence="3" id="KW-1185">Reference proteome</keyword>
<protein>
    <submittedName>
        <fullName evidence="2">Uncharacterized protein</fullName>
    </submittedName>
</protein>
<feature type="region of interest" description="Disordered" evidence="1">
    <location>
        <begin position="41"/>
        <end position="70"/>
    </location>
</feature>
<dbReference type="Proteomes" id="UP001222027">
    <property type="component" value="Unassembled WGS sequence"/>
</dbReference>
<comment type="caution">
    <text evidence="2">The sequence shown here is derived from an EMBL/GenBank/DDBJ whole genome shotgun (WGS) entry which is preliminary data.</text>
</comment>
<dbReference type="AlphaFoldDB" id="A0AAV8QZU2"/>
<reference evidence="2 3" key="1">
    <citation type="submission" date="2022-12" db="EMBL/GenBank/DDBJ databases">
        <title>Chromosome-scale assembly of the Ensete ventricosum genome.</title>
        <authorList>
            <person name="Dussert Y."/>
            <person name="Stocks J."/>
            <person name="Wendawek A."/>
            <person name="Woldeyes F."/>
            <person name="Nichols R.A."/>
            <person name="Borrell J.S."/>
        </authorList>
    </citation>
    <scope>NUCLEOTIDE SEQUENCE [LARGE SCALE GENOMIC DNA]</scope>
    <source>
        <strain evidence="3">cv. Maze</strain>
        <tissue evidence="2">Seeds</tissue>
    </source>
</reference>
<organism evidence="2 3">
    <name type="scientific">Ensete ventricosum</name>
    <name type="common">Abyssinian banana</name>
    <name type="synonym">Musa ensete</name>
    <dbReference type="NCBI Taxonomy" id="4639"/>
    <lineage>
        <taxon>Eukaryota</taxon>
        <taxon>Viridiplantae</taxon>
        <taxon>Streptophyta</taxon>
        <taxon>Embryophyta</taxon>
        <taxon>Tracheophyta</taxon>
        <taxon>Spermatophyta</taxon>
        <taxon>Magnoliopsida</taxon>
        <taxon>Liliopsida</taxon>
        <taxon>Zingiberales</taxon>
        <taxon>Musaceae</taxon>
        <taxon>Ensete</taxon>
    </lineage>
</organism>